<name>A0A1H8DF85_9HYPH</name>
<dbReference type="AlphaFoldDB" id="A0A1H8DF85"/>
<evidence type="ECO:0000313" key="4">
    <source>
        <dbReference type="Proteomes" id="UP000183063"/>
    </source>
</evidence>
<feature type="chain" id="PRO_5030029439" evidence="1">
    <location>
        <begin position="19"/>
        <end position="187"/>
    </location>
</feature>
<evidence type="ECO:0000313" key="2">
    <source>
        <dbReference type="EMBL" id="SEH51448.1"/>
    </source>
</evidence>
<dbReference type="Proteomes" id="UP000198939">
    <property type="component" value="Unassembled WGS sequence"/>
</dbReference>
<reference evidence="2" key="3">
    <citation type="submission" date="2016-10" db="EMBL/GenBank/DDBJ databases">
        <authorList>
            <person name="de Groot N.N."/>
        </authorList>
    </citation>
    <scope>NUCLEOTIDE SEQUENCE [LARGE SCALE GENOMIC DNA]</scope>
    <source>
        <strain evidence="2">CCBAU85039</strain>
    </source>
</reference>
<evidence type="ECO:0000313" key="5">
    <source>
        <dbReference type="Proteomes" id="UP000198939"/>
    </source>
</evidence>
<dbReference type="STRING" id="501024.RTCCBAU85039_0844"/>
<feature type="signal peptide" evidence="1">
    <location>
        <begin position="1"/>
        <end position="18"/>
    </location>
</feature>
<protein>
    <submittedName>
        <fullName evidence="2">Uncharacterized protein</fullName>
    </submittedName>
</protein>
<dbReference type="Proteomes" id="UP000183063">
    <property type="component" value="Unassembled WGS sequence"/>
</dbReference>
<accession>A0A1H8DF85</accession>
<reference evidence="3 5" key="2">
    <citation type="submission" date="2016-10" db="EMBL/GenBank/DDBJ databases">
        <authorList>
            <person name="Varghese N."/>
            <person name="Submissions S."/>
        </authorList>
    </citation>
    <scope>NUCLEOTIDE SEQUENCE [LARGE SCALE GENOMIC DNA]</scope>
    <source>
        <strain evidence="3 5">CGMCC 1.7071</strain>
    </source>
</reference>
<keyword evidence="5" id="KW-1185">Reference proteome</keyword>
<dbReference type="RefSeq" id="WP_208610987.1">
    <property type="nucleotide sequence ID" value="NZ_FNXB01000004.1"/>
</dbReference>
<organism evidence="2 4">
    <name type="scientific">Rhizobium tibeticum</name>
    <dbReference type="NCBI Taxonomy" id="501024"/>
    <lineage>
        <taxon>Bacteria</taxon>
        <taxon>Pseudomonadati</taxon>
        <taxon>Pseudomonadota</taxon>
        <taxon>Alphaproteobacteria</taxon>
        <taxon>Hyphomicrobiales</taxon>
        <taxon>Rhizobiaceae</taxon>
        <taxon>Rhizobium/Agrobacterium group</taxon>
        <taxon>Rhizobium</taxon>
    </lineage>
</organism>
<proteinExistence type="predicted"/>
<evidence type="ECO:0000313" key="3">
    <source>
        <dbReference type="EMBL" id="SEN05484.1"/>
    </source>
</evidence>
<gene>
    <name evidence="2" type="ORF">RTCCBAU85039_0844</name>
    <name evidence="3" type="ORF">SAMN05216228_100223</name>
</gene>
<dbReference type="EMBL" id="FOCV01000002">
    <property type="protein sequence ID" value="SEN05484.1"/>
    <property type="molecule type" value="Genomic_DNA"/>
</dbReference>
<sequence>MKKTLLIAAGLAAVCMLAAFVVVGLPADAGHVVASLMPHDVVGTMAMTTLAASKTRDYQLGDKEEYPVIASDIIYQGAAVGENGAGYARPLVAADPFIGFAMETIDNSGGAAGAKGVNLRKKGNIVLPIAGLAITANDRPAVYASDDDTFTLTAAGNSLIGYVSRWVSTGVGVVEFDAALARAALQA</sequence>
<dbReference type="EMBL" id="FNXB01000004">
    <property type="protein sequence ID" value="SEH51448.1"/>
    <property type="molecule type" value="Genomic_DNA"/>
</dbReference>
<evidence type="ECO:0000256" key="1">
    <source>
        <dbReference type="SAM" id="SignalP"/>
    </source>
</evidence>
<keyword evidence="1" id="KW-0732">Signal</keyword>
<reference evidence="4" key="1">
    <citation type="submission" date="2016-10" db="EMBL/GenBank/DDBJ databases">
        <authorList>
            <person name="Wibberg D."/>
        </authorList>
    </citation>
    <scope>NUCLEOTIDE SEQUENCE [LARGE SCALE GENOMIC DNA]</scope>
</reference>